<sequence>MTSAHLLPAAARPGRVELRRMRWWDIPGVILLEHAAFPEDAWSVGMFWSELAEAATRYYLVAEEYAPDDENEPRLIGYAGLLAGIGEAEVLTIAVDPGREGRGLGAVLLTELMREAARRDCDDVVLEVRVDNDRAQQLYRRFGFQDVGIRKGYYQPMGIDALVMRSGEIIARFGDTGAAGQRIEVDSVKTVNWVKE</sequence>
<accession>A0A941E564</accession>
<dbReference type="Gene3D" id="3.40.630.30">
    <property type="match status" value="1"/>
</dbReference>
<dbReference type="RefSeq" id="WP_212516475.1">
    <property type="nucleotide sequence ID" value="NZ_JAGSOH010000005.1"/>
</dbReference>
<keyword evidence="4" id="KW-0012">Acyltransferase</keyword>
<dbReference type="InterPro" id="IPR050680">
    <property type="entry name" value="YpeA/RimI_acetyltransf"/>
</dbReference>
<organism evidence="6 7">
    <name type="scientific">Actinospica acidithermotolerans</name>
    <dbReference type="NCBI Taxonomy" id="2828514"/>
    <lineage>
        <taxon>Bacteria</taxon>
        <taxon>Bacillati</taxon>
        <taxon>Actinomycetota</taxon>
        <taxon>Actinomycetes</taxon>
        <taxon>Catenulisporales</taxon>
        <taxon>Actinospicaceae</taxon>
        <taxon>Actinospica</taxon>
    </lineage>
</organism>
<dbReference type="PROSITE" id="PS51186">
    <property type="entry name" value="GNAT"/>
    <property type="match status" value="1"/>
</dbReference>
<evidence type="ECO:0000256" key="1">
    <source>
        <dbReference type="ARBA" id="ARBA00005395"/>
    </source>
</evidence>
<dbReference type="InterPro" id="IPR016181">
    <property type="entry name" value="Acyl_CoA_acyltransferase"/>
</dbReference>
<keyword evidence="2" id="KW-0963">Cytoplasm</keyword>
<comment type="similarity">
    <text evidence="1">Belongs to the acetyltransferase family. RimI subfamily.</text>
</comment>
<comment type="caution">
    <text evidence="6">The sequence shown here is derived from an EMBL/GenBank/DDBJ whole genome shotgun (WGS) entry which is preliminary data.</text>
</comment>
<dbReference type="GO" id="GO:0005840">
    <property type="term" value="C:ribosome"/>
    <property type="evidence" value="ECO:0007669"/>
    <property type="project" value="UniProtKB-KW"/>
</dbReference>
<protein>
    <submittedName>
        <fullName evidence="6">Ribosomal protein S18-alanine N-acetyltransferase</fullName>
    </submittedName>
</protein>
<gene>
    <name evidence="6" type="primary">rimI</name>
    <name evidence="6" type="ORF">KDK95_03280</name>
</gene>
<reference evidence="6" key="1">
    <citation type="submission" date="2021-04" db="EMBL/GenBank/DDBJ databases">
        <title>Genome based classification of Actinospica acidithermotolerans sp. nov., an actinobacterium isolated from an Indonesian hot spring.</title>
        <authorList>
            <person name="Kusuma A.B."/>
            <person name="Putra K.E."/>
            <person name="Nafisah S."/>
            <person name="Loh J."/>
            <person name="Nouioui I."/>
            <person name="Goodfellow M."/>
        </authorList>
    </citation>
    <scope>NUCLEOTIDE SEQUENCE</scope>
    <source>
        <strain evidence="6">MGRD01-02</strain>
    </source>
</reference>
<evidence type="ECO:0000313" key="6">
    <source>
        <dbReference type="EMBL" id="MBR7825316.1"/>
    </source>
</evidence>
<evidence type="ECO:0000313" key="7">
    <source>
        <dbReference type="Proteomes" id="UP000676325"/>
    </source>
</evidence>
<evidence type="ECO:0000256" key="3">
    <source>
        <dbReference type="ARBA" id="ARBA00022679"/>
    </source>
</evidence>
<dbReference type="CDD" id="cd04301">
    <property type="entry name" value="NAT_SF"/>
    <property type="match status" value="1"/>
</dbReference>
<dbReference type="InterPro" id="IPR006464">
    <property type="entry name" value="AcTrfase_RimI/Ard1"/>
</dbReference>
<dbReference type="NCBIfam" id="TIGR01575">
    <property type="entry name" value="rimI"/>
    <property type="match status" value="1"/>
</dbReference>
<keyword evidence="6" id="KW-0689">Ribosomal protein</keyword>
<dbReference type="Pfam" id="PF00583">
    <property type="entry name" value="Acetyltransf_1"/>
    <property type="match status" value="1"/>
</dbReference>
<dbReference type="AlphaFoldDB" id="A0A941E564"/>
<dbReference type="InterPro" id="IPR000182">
    <property type="entry name" value="GNAT_dom"/>
</dbReference>
<keyword evidence="7" id="KW-1185">Reference proteome</keyword>
<dbReference type="SUPFAM" id="SSF55729">
    <property type="entry name" value="Acyl-CoA N-acyltransferases (Nat)"/>
    <property type="match status" value="1"/>
</dbReference>
<proteinExistence type="inferred from homology"/>
<dbReference type="PANTHER" id="PTHR43420:SF44">
    <property type="entry name" value="ACETYLTRANSFERASE YPEA"/>
    <property type="match status" value="1"/>
</dbReference>
<dbReference type="PANTHER" id="PTHR43420">
    <property type="entry name" value="ACETYLTRANSFERASE"/>
    <property type="match status" value="1"/>
</dbReference>
<keyword evidence="3" id="KW-0808">Transferase</keyword>
<dbReference type="Proteomes" id="UP000676325">
    <property type="component" value="Unassembled WGS sequence"/>
</dbReference>
<evidence type="ECO:0000256" key="4">
    <source>
        <dbReference type="ARBA" id="ARBA00023315"/>
    </source>
</evidence>
<evidence type="ECO:0000259" key="5">
    <source>
        <dbReference type="PROSITE" id="PS51186"/>
    </source>
</evidence>
<feature type="domain" description="N-acetyltransferase" evidence="5">
    <location>
        <begin position="16"/>
        <end position="162"/>
    </location>
</feature>
<keyword evidence="6" id="KW-0687">Ribonucleoprotein</keyword>
<dbReference type="GO" id="GO:0008080">
    <property type="term" value="F:N-acetyltransferase activity"/>
    <property type="evidence" value="ECO:0007669"/>
    <property type="project" value="InterPro"/>
</dbReference>
<name>A0A941E564_9ACTN</name>
<dbReference type="EMBL" id="JAGSOH010000005">
    <property type="protein sequence ID" value="MBR7825316.1"/>
    <property type="molecule type" value="Genomic_DNA"/>
</dbReference>
<evidence type="ECO:0000256" key="2">
    <source>
        <dbReference type="ARBA" id="ARBA00022490"/>
    </source>
</evidence>